<dbReference type="SUPFAM" id="SSF75005">
    <property type="entry name" value="Arabinanase/levansucrase/invertase"/>
    <property type="match status" value="1"/>
</dbReference>
<keyword evidence="3" id="KW-0326">Glycosidase</keyword>
<evidence type="ECO:0000313" key="5">
    <source>
        <dbReference type="EMBL" id="HJC24742.1"/>
    </source>
</evidence>
<organism evidence="5 6">
    <name type="scientific">Candidatus Eisenbergiella merdavium</name>
    <dbReference type="NCBI Taxonomy" id="2838551"/>
    <lineage>
        <taxon>Bacteria</taxon>
        <taxon>Bacillati</taxon>
        <taxon>Bacillota</taxon>
        <taxon>Clostridia</taxon>
        <taxon>Lachnospirales</taxon>
        <taxon>Lachnospiraceae</taxon>
        <taxon>Eisenbergiella</taxon>
    </lineage>
</organism>
<evidence type="ECO:0000256" key="3">
    <source>
        <dbReference type="ARBA" id="ARBA00023295"/>
    </source>
</evidence>
<dbReference type="GO" id="GO:0004575">
    <property type="term" value="F:sucrose alpha-glucosidase activity"/>
    <property type="evidence" value="ECO:0007669"/>
    <property type="project" value="TreeGrafter"/>
</dbReference>
<dbReference type="AlphaFoldDB" id="A0A9D2NFW9"/>
<comment type="caution">
    <text evidence="5">The sequence shown here is derived from an EMBL/GenBank/DDBJ whole genome shotgun (WGS) entry which is preliminary data.</text>
</comment>
<protein>
    <submittedName>
        <fullName evidence="5">Glycoside hydrolase family 32 protein</fullName>
    </submittedName>
</protein>
<reference evidence="5" key="2">
    <citation type="submission" date="2021-04" db="EMBL/GenBank/DDBJ databases">
        <authorList>
            <person name="Gilroy R."/>
        </authorList>
    </citation>
    <scope>NUCLEOTIDE SEQUENCE</scope>
    <source>
        <strain evidence="5">USAMLcec2-132</strain>
    </source>
</reference>
<proteinExistence type="inferred from homology"/>
<dbReference type="GO" id="GO:0005737">
    <property type="term" value="C:cytoplasm"/>
    <property type="evidence" value="ECO:0007669"/>
    <property type="project" value="TreeGrafter"/>
</dbReference>
<dbReference type="GO" id="GO:0005987">
    <property type="term" value="P:sucrose catabolic process"/>
    <property type="evidence" value="ECO:0007669"/>
    <property type="project" value="TreeGrafter"/>
</dbReference>
<reference evidence="5" key="1">
    <citation type="journal article" date="2021" name="PeerJ">
        <title>Extensive microbial diversity within the chicken gut microbiome revealed by metagenomics and culture.</title>
        <authorList>
            <person name="Gilroy R."/>
            <person name="Ravi A."/>
            <person name="Getino M."/>
            <person name="Pursley I."/>
            <person name="Horton D.L."/>
            <person name="Alikhan N.F."/>
            <person name="Baker D."/>
            <person name="Gharbi K."/>
            <person name="Hall N."/>
            <person name="Watson M."/>
            <person name="Adriaenssens E.M."/>
            <person name="Foster-Nyarko E."/>
            <person name="Jarju S."/>
            <person name="Secka A."/>
            <person name="Antonio M."/>
            <person name="Oren A."/>
            <person name="Chaudhuri R.R."/>
            <person name="La Ragione R."/>
            <person name="Hildebrand F."/>
            <person name="Pallen M.J."/>
        </authorList>
    </citation>
    <scope>NUCLEOTIDE SEQUENCE</scope>
    <source>
        <strain evidence="5">USAMLcec2-132</strain>
    </source>
</reference>
<dbReference type="InterPro" id="IPR013148">
    <property type="entry name" value="Glyco_hydro_32_N"/>
</dbReference>
<dbReference type="PANTHER" id="PTHR42800:SF1">
    <property type="entry name" value="EXOINULINASE INUD (AFU_ORTHOLOGUE AFUA_5G00480)"/>
    <property type="match status" value="1"/>
</dbReference>
<evidence type="ECO:0000259" key="4">
    <source>
        <dbReference type="Pfam" id="PF00251"/>
    </source>
</evidence>
<sequence length="507" mass="57361">MKKYIRIDRKYLLIPVCAEKKTRTVSFSVQEGKAFEFQIPVSEEEEGFYGFHYFAPLNVEKYAGRKMLVEGDVPDGFLDAIALSDSIPEVCQSHPLIHFTADTGWINDPNGLICQDGTYHMYYQHNPFDTKWENMCWGHAVSRDLLHWEKKETALYPDEDGTVFSGSGIINEKGLLGLDADAQIYFYTCAGSKSEWSRGKTFTQRIAVSTDGGETLERLDGCAVRQLAEENRDPKVYWHEESGAYYMVLYLRENDFAILRSKDLKSWKKTQTLTLEKAWECPDLRKLPVEGGGGKWVFLSADGYYFTGEFDGREFTPDGVRRKAWKTTVPYAAQTVWGTEDVILIPWLRTKNRNKLYTGAMGLPRKLTLVKTQEGYRLRQLPVDSFIGARRPVHSSEGEGKVFCMSQRDGALEICIRMEKPSDFSVDLYGTPITYAASCGKLGVGDEVYEIGKYLNDFSLLADGELLEASAENGLVLAMMELPSDRRRGNVTVKVSGKAAVDIYRID</sequence>
<dbReference type="Gene3D" id="2.115.10.20">
    <property type="entry name" value="Glycosyl hydrolase domain, family 43"/>
    <property type="match status" value="1"/>
</dbReference>
<evidence type="ECO:0000256" key="2">
    <source>
        <dbReference type="ARBA" id="ARBA00022801"/>
    </source>
</evidence>
<comment type="similarity">
    <text evidence="1">Belongs to the glycosyl hydrolase 32 family.</text>
</comment>
<dbReference type="Pfam" id="PF00251">
    <property type="entry name" value="Glyco_hydro_32N"/>
    <property type="match status" value="1"/>
</dbReference>
<keyword evidence="2 5" id="KW-0378">Hydrolase</keyword>
<evidence type="ECO:0000256" key="1">
    <source>
        <dbReference type="ARBA" id="ARBA00009902"/>
    </source>
</evidence>
<feature type="domain" description="Glycosyl hydrolase family 32 N-terminal" evidence="4">
    <location>
        <begin position="98"/>
        <end position="382"/>
    </location>
</feature>
<evidence type="ECO:0000313" key="6">
    <source>
        <dbReference type="Proteomes" id="UP000823891"/>
    </source>
</evidence>
<dbReference type="EMBL" id="DWWS01000047">
    <property type="protein sequence ID" value="HJC24742.1"/>
    <property type="molecule type" value="Genomic_DNA"/>
</dbReference>
<dbReference type="InterPro" id="IPR023296">
    <property type="entry name" value="Glyco_hydro_beta-prop_sf"/>
</dbReference>
<accession>A0A9D2NFW9</accession>
<dbReference type="Proteomes" id="UP000823891">
    <property type="component" value="Unassembled WGS sequence"/>
</dbReference>
<dbReference type="SMART" id="SM00640">
    <property type="entry name" value="Glyco_32"/>
    <property type="match status" value="1"/>
</dbReference>
<dbReference type="InterPro" id="IPR001362">
    <property type="entry name" value="Glyco_hydro_32"/>
</dbReference>
<gene>
    <name evidence="5" type="ORF">H9761_13725</name>
</gene>
<dbReference type="CDD" id="cd18622">
    <property type="entry name" value="GH32_Inu-like"/>
    <property type="match status" value="1"/>
</dbReference>
<dbReference type="PANTHER" id="PTHR42800">
    <property type="entry name" value="EXOINULINASE INUD (AFU_ORTHOLOGUE AFUA_5G00480)"/>
    <property type="match status" value="1"/>
</dbReference>
<name>A0A9D2NFW9_9FIRM</name>